<evidence type="ECO:0000256" key="7">
    <source>
        <dbReference type="SAM" id="Phobius"/>
    </source>
</evidence>
<comment type="subcellular location">
    <subcellularLocation>
        <location evidence="1">Cell membrane</location>
        <topology evidence="1">Multi-pass membrane protein</topology>
    </subcellularLocation>
</comment>
<dbReference type="Gene3D" id="1.20.1250.20">
    <property type="entry name" value="MFS general substrate transporter like domains"/>
    <property type="match status" value="1"/>
</dbReference>
<dbReference type="PRINTS" id="PR01036">
    <property type="entry name" value="TCRTETB"/>
</dbReference>
<dbReference type="InterPro" id="IPR020846">
    <property type="entry name" value="MFS_dom"/>
</dbReference>
<dbReference type="Proteomes" id="UP000572680">
    <property type="component" value="Unassembled WGS sequence"/>
</dbReference>
<dbReference type="GO" id="GO:0022857">
    <property type="term" value="F:transmembrane transporter activity"/>
    <property type="evidence" value="ECO:0007669"/>
    <property type="project" value="InterPro"/>
</dbReference>
<evidence type="ECO:0000256" key="5">
    <source>
        <dbReference type="ARBA" id="ARBA00022989"/>
    </source>
</evidence>
<feature type="transmembrane region" description="Helical" evidence="7">
    <location>
        <begin position="7"/>
        <end position="29"/>
    </location>
</feature>
<feature type="transmembrane region" description="Helical" evidence="7">
    <location>
        <begin position="103"/>
        <end position="122"/>
    </location>
</feature>
<feature type="transmembrane region" description="Helical" evidence="7">
    <location>
        <begin position="323"/>
        <end position="342"/>
    </location>
</feature>
<evidence type="ECO:0000256" key="1">
    <source>
        <dbReference type="ARBA" id="ARBA00004651"/>
    </source>
</evidence>
<keyword evidence="2" id="KW-0813">Transport</keyword>
<evidence type="ECO:0000259" key="8">
    <source>
        <dbReference type="PROSITE" id="PS50850"/>
    </source>
</evidence>
<evidence type="ECO:0000256" key="6">
    <source>
        <dbReference type="ARBA" id="ARBA00023136"/>
    </source>
</evidence>
<feature type="transmembrane region" description="Helical" evidence="7">
    <location>
        <begin position="129"/>
        <end position="152"/>
    </location>
</feature>
<feature type="transmembrane region" description="Helical" evidence="7">
    <location>
        <begin position="348"/>
        <end position="374"/>
    </location>
</feature>
<dbReference type="SUPFAM" id="SSF103473">
    <property type="entry name" value="MFS general substrate transporter"/>
    <property type="match status" value="1"/>
</dbReference>
<feature type="transmembrane region" description="Helical" evidence="7">
    <location>
        <begin position="221"/>
        <end position="239"/>
    </location>
</feature>
<dbReference type="CDD" id="cd17321">
    <property type="entry name" value="MFS_MMR_MDR_like"/>
    <property type="match status" value="1"/>
</dbReference>
<dbReference type="PANTHER" id="PTHR42718:SF49">
    <property type="entry name" value="EXPORT PROTEIN"/>
    <property type="match status" value="1"/>
</dbReference>
<gene>
    <name evidence="9" type="ORF">HNR61_002150</name>
</gene>
<dbReference type="InterPro" id="IPR004638">
    <property type="entry name" value="EmrB-like"/>
</dbReference>
<protein>
    <submittedName>
        <fullName evidence="9">EmrB/QacA subfamily drug resistance transporter</fullName>
    </submittedName>
</protein>
<evidence type="ECO:0000256" key="3">
    <source>
        <dbReference type="ARBA" id="ARBA00022475"/>
    </source>
</evidence>
<feature type="transmembrane region" description="Helical" evidence="7">
    <location>
        <begin position="192"/>
        <end position="209"/>
    </location>
</feature>
<evidence type="ECO:0000313" key="10">
    <source>
        <dbReference type="Proteomes" id="UP000572680"/>
    </source>
</evidence>
<feature type="domain" description="Major facilitator superfamily (MFS) profile" evidence="8">
    <location>
        <begin position="6"/>
        <end position="475"/>
    </location>
</feature>
<feature type="transmembrane region" description="Helical" evidence="7">
    <location>
        <begin position="72"/>
        <end position="91"/>
    </location>
</feature>
<evidence type="ECO:0000313" key="9">
    <source>
        <dbReference type="EMBL" id="MBA8950537.1"/>
    </source>
</evidence>
<dbReference type="InterPro" id="IPR005829">
    <property type="entry name" value="Sugar_transporter_CS"/>
</dbReference>
<feature type="transmembrane region" description="Helical" evidence="7">
    <location>
        <begin position="41"/>
        <end position="60"/>
    </location>
</feature>
<feature type="transmembrane region" description="Helical" evidence="7">
    <location>
        <begin position="260"/>
        <end position="283"/>
    </location>
</feature>
<keyword evidence="6 7" id="KW-0472">Membrane</keyword>
<keyword evidence="10" id="KW-1185">Reference proteome</keyword>
<feature type="transmembrane region" description="Helical" evidence="7">
    <location>
        <begin position="289"/>
        <end position="311"/>
    </location>
</feature>
<sequence>MGRWGPLAAICLGSFMLLVDVNIVTVAMPDMAGGLDASYGALQWVLDVYALVLAALLLGAGALADRLGRRRTYVAGLTVFAAASLACGLAPDATLLVTARAVQGAGAALMFATTVALVGSAYTGRDRGVAFGVWGAVNGAAAGIGPVLGGLVAQTAGWRWIFLVNLPVSVAAVVLTRRVVAESRGPARPLDVTGTLLFAFTAGTVVLALTEAGRDGWTSPAATGAFALGGAGLAAFLLVEARNEHPVLDLRLFRDPAFTGVMVASLAMSGAAFASLMFTSLWLRSVQGLGAIEAGLAILPMSGLSFAASWLTGRLPHDVPARWTVGGGMLLVAAGTLAQSTLSAGSSWAALVPGFALTGIGVGLALPNVTAAAMAAVPPERGGMAAGAVSAFRQLGYALGIAVLSGVFHPALDRALTGRVPDAAATAQALTSGHAPAHPAVPGAFATALNTTTLTASAIALAAAATALLLIRRTPSGTERAPEPAAALAE</sequence>
<name>A0A7W3LM28_ACTNM</name>
<dbReference type="PANTHER" id="PTHR42718">
    <property type="entry name" value="MAJOR FACILITATOR SUPERFAMILY MULTIDRUG TRANSPORTER MFSC"/>
    <property type="match status" value="1"/>
</dbReference>
<dbReference type="GO" id="GO:0005886">
    <property type="term" value="C:plasma membrane"/>
    <property type="evidence" value="ECO:0007669"/>
    <property type="project" value="UniProtKB-SubCell"/>
</dbReference>
<evidence type="ECO:0000256" key="4">
    <source>
        <dbReference type="ARBA" id="ARBA00022692"/>
    </source>
</evidence>
<keyword evidence="5 7" id="KW-1133">Transmembrane helix</keyword>
<feature type="transmembrane region" description="Helical" evidence="7">
    <location>
        <begin position="158"/>
        <end position="180"/>
    </location>
</feature>
<dbReference type="RefSeq" id="WP_182842936.1">
    <property type="nucleotide sequence ID" value="NZ_BAAALP010000057.1"/>
</dbReference>
<dbReference type="AlphaFoldDB" id="A0A7W3LM28"/>
<dbReference type="Gene3D" id="1.20.1720.10">
    <property type="entry name" value="Multidrug resistance protein D"/>
    <property type="match status" value="1"/>
</dbReference>
<dbReference type="EMBL" id="JACJIA010000002">
    <property type="protein sequence ID" value="MBA8950537.1"/>
    <property type="molecule type" value="Genomic_DNA"/>
</dbReference>
<proteinExistence type="predicted"/>
<dbReference type="InterPro" id="IPR036259">
    <property type="entry name" value="MFS_trans_sf"/>
</dbReference>
<accession>A0A7W3LM28</accession>
<feature type="transmembrane region" description="Helical" evidence="7">
    <location>
        <begin position="452"/>
        <end position="471"/>
    </location>
</feature>
<comment type="caution">
    <text evidence="9">The sequence shown here is derived from an EMBL/GenBank/DDBJ whole genome shotgun (WGS) entry which is preliminary data.</text>
</comment>
<feature type="transmembrane region" description="Helical" evidence="7">
    <location>
        <begin position="395"/>
        <end position="412"/>
    </location>
</feature>
<reference evidence="9 10" key="1">
    <citation type="submission" date="2020-08" db="EMBL/GenBank/DDBJ databases">
        <title>Genomic Encyclopedia of Type Strains, Phase IV (KMG-IV): sequencing the most valuable type-strain genomes for metagenomic binning, comparative biology and taxonomic classification.</title>
        <authorList>
            <person name="Goeker M."/>
        </authorList>
    </citation>
    <scope>NUCLEOTIDE SEQUENCE [LARGE SCALE GENOMIC DNA]</scope>
    <source>
        <strain evidence="9 10">DSM 44197</strain>
    </source>
</reference>
<organism evidence="9 10">
    <name type="scientific">Actinomadura namibiensis</name>
    <dbReference type="NCBI Taxonomy" id="182080"/>
    <lineage>
        <taxon>Bacteria</taxon>
        <taxon>Bacillati</taxon>
        <taxon>Actinomycetota</taxon>
        <taxon>Actinomycetes</taxon>
        <taxon>Streptosporangiales</taxon>
        <taxon>Thermomonosporaceae</taxon>
        <taxon>Actinomadura</taxon>
    </lineage>
</organism>
<evidence type="ECO:0000256" key="2">
    <source>
        <dbReference type="ARBA" id="ARBA00022448"/>
    </source>
</evidence>
<keyword evidence="3" id="KW-1003">Cell membrane</keyword>
<dbReference type="PROSITE" id="PS50850">
    <property type="entry name" value="MFS"/>
    <property type="match status" value="1"/>
</dbReference>
<dbReference type="NCBIfam" id="TIGR00711">
    <property type="entry name" value="efflux_EmrB"/>
    <property type="match status" value="1"/>
</dbReference>
<keyword evidence="4 7" id="KW-0812">Transmembrane</keyword>
<dbReference type="InterPro" id="IPR011701">
    <property type="entry name" value="MFS"/>
</dbReference>
<dbReference type="PROSITE" id="PS00216">
    <property type="entry name" value="SUGAR_TRANSPORT_1"/>
    <property type="match status" value="1"/>
</dbReference>
<dbReference type="Pfam" id="PF07690">
    <property type="entry name" value="MFS_1"/>
    <property type="match status" value="1"/>
</dbReference>